<gene>
    <name evidence="1" type="ORF">ABID56_001338</name>
</gene>
<evidence type="ECO:0000313" key="2">
    <source>
        <dbReference type="Proteomes" id="UP001549167"/>
    </source>
</evidence>
<evidence type="ECO:0000313" key="1">
    <source>
        <dbReference type="EMBL" id="MET3683247.1"/>
    </source>
</evidence>
<dbReference type="RefSeq" id="WP_354219827.1">
    <property type="nucleotide sequence ID" value="NZ_JBEPMX010000005.1"/>
</dbReference>
<accession>A0ABV2KUK7</accession>
<comment type="caution">
    <text evidence="1">The sequence shown here is derived from an EMBL/GenBank/DDBJ whole genome shotgun (WGS) entry which is preliminary data.</text>
</comment>
<reference evidence="1 2" key="1">
    <citation type="submission" date="2024-06" db="EMBL/GenBank/DDBJ databases">
        <title>Genomic Encyclopedia of Type Strains, Phase IV (KMG-IV): sequencing the most valuable type-strain genomes for metagenomic binning, comparative biology and taxonomic classification.</title>
        <authorList>
            <person name="Goeker M."/>
        </authorList>
    </citation>
    <scope>NUCLEOTIDE SEQUENCE [LARGE SCALE GENOMIC DNA]</scope>
    <source>
        <strain evidence="1 2">DSM 23520</strain>
    </source>
</reference>
<dbReference type="Proteomes" id="UP001549167">
    <property type="component" value="Unassembled WGS sequence"/>
</dbReference>
<dbReference type="EMBL" id="JBEPMX010000005">
    <property type="protein sequence ID" value="MET3683247.1"/>
    <property type="molecule type" value="Genomic_DNA"/>
</dbReference>
<sequence length="56" mass="6439">MAQLSLLNTAEMCYFTQHQKYINGVLKTKAELSSLFEAEGKDTNQWKDSIHTKYIA</sequence>
<keyword evidence="2" id="KW-1185">Reference proteome</keyword>
<name>A0ABV2KUK7_9BACI</name>
<proteinExistence type="predicted"/>
<organism evidence="1 2">
    <name type="scientific">Alkalibacillus flavidus</name>
    <dbReference type="NCBI Taxonomy" id="546021"/>
    <lineage>
        <taxon>Bacteria</taxon>
        <taxon>Bacillati</taxon>
        <taxon>Bacillota</taxon>
        <taxon>Bacilli</taxon>
        <taxon>Bacillales</taxon>
        <taxon>Bacillaceae</taxon>
        <taxon>Alkalibacillus</taxon>
    </lineage>
</organism>
<protein>
    <submittedName>
        <fullName evidence="1">Uncharacterized protein</fullName>
    </submittedName>
</protein>